<evidence type="ECO:0000256" key="1">
    <source>
        <dbReference type="ARBA" id="ARBA00004123"/>
    </source>
</evidence>
<organism evidence="7 8">
    <name type="scientific">Biomphalaria pfeifferi</name>
    <name type="common">Bloodfluke planorb</name>
    <name type="synonym">Freshwater snail</name>
    <dbReference type="NCBI Taxonomy" id="112525"/>
    <lineage>
        <taxon>Eukaryota</taxon>
        <taxon>Metazoa</taxon>
        <taxon>Spiralia</taxon>
        <taxon>Lophotrochozoa</taxon>
        <taxon>Mollusca</taxon>
        <taxon>Gastropoda</taxon>
        <taxon>Heterobranchia</taxon>
        <taxon>Euthyneura</taxon>
        <taxon>Panpulmonata</taxon>
        <taxon>Hygrophila</taxon>
        <taxon>Lymnaeoidea</taxon>
        <taxon>Planorbidae</taxon>
        <taxon>Biomphalaria</taxon>
    </lineage>
</organism>
<feature type="non-terminal residue" evidence="7">
    <location>
        <position position="59"/>
    </location>
</feature>
<dbReference type="EMBL" id="JASAOG010000332">
    <property type="protein sequence ID" value="KAK0040325.1"/>
    <property type="molecule type" value="Genomic_DNA"/>
</dbReference>
<dbReference type="PANTHER" id="PTHR14453:SF67">
    <property type="entry name" value="POLY [ADP-RIBOSE] POLYMERASE"/>
    <property type="match status" value="1"/>
</dbReference>
<gene>
    <name evidence="7" type="ORF">Bpfe_030249</name>
</gene>
<accession>A0AAD8EUE8</accession>
<dbReference type="AlphaFoldDB" id="A0AAD8EUE8"/>
<sequence>LERTQNKSLYLQFCVKKKELDQYNPQGHQNEQKLFHVTMSDCIPPINENGFNRNYCGVN</sequence>
<feature type="domain" description="PARP catalytic" evidence="6">
    <location>
        <begin position="1"/>
        <end position="59"/>
    </location>
</feature>
<reference evidence="7" key="2">
    <citation type="submission" date="2023-04" db="EMBL/GenBank/DDBJ databases">
        <authorList>
            <person name="Bu L."/>
            <person name="Lu L."/>
            <person name="Laidemitt M.R."/>
            <person name="Zhang S.M."/>
            <person name="Mutuku M."/>
            <person name="Mkoji G."/>
            <person name="Steinauer M."/>
            <person name="Loker E.S."/>
        </authorList>
    </citation>
    <scope>NUCLEOTIDE SEQUENCE</scope>
    <source>
        <strain evidence="7">KasaAsao</strain>
        <tissue evidence="7">Whole Snail</tissue>
    </source>
</reference>
<evidence type="ECO:0000313" key="8">
    <source>
        <dbReference type="Proteomes" id="UP001233172"/>
    </source>
</evidence>
<comment type="caution">
    <text evidence="7">The sequence shown here is derived from an EMBL/GenBank/DDBJ whole genome shotgun (WGS) entry which is preliminary data.</text>
</comment>
<dbReference type="Proteomes" id="UP001233172">
    <property type="component" value="Unassembled WGS sequence"/>
</dbReference>
<evidence type="ECO:0000256" key="2">
    <source>
        <dbReference type="ARBA" id="ARBA00022676"/>
    </source>
</evidence>
<dbReference type="GO" id="GO:0010629">
    <property type="term" value="P:negative regulation of gene expression"/>
    <property type="evidence" value="ECO:0007669"/>
    <property type="project" value="TreeGrafter"/>
</dbReference>
<dbReference type="GO" id="GO:0003714">
    <property type="term" value="F:transcription corepressor activity"/>
    <property type="evidence" value="ECO:0007669"/>
    <property type="project" value="TreeGrafter"/>
</dbReference>
<keyword evidence="4" id="KW-0520">NAD</keyword>
<reference evidence="7" key="1">
    <citation type="journal article" date="2023" name="PLoS Negl. Trop. Dis.">
        <title>A genome sequence for Biomphalaria pfeifferi, the major vector snail for the human-infecting parasite Schistosoma mansoni.</title>
        <authorList>
            <person name="Bu L."/>
            <person name="Lu L."/>
            <person name="Laidemitt M.R."/>
            <person name="Zhang S.M."/>
            <person name="Mutuku M."/>
            <person name="Mkoji G."/>
            <person name="Steinauer M."/>
            <person name="Loker E.S."/>
        </authorList>
    </citation>
    <scope>NUCLEOTIDE SEQUENCE</scope>
    <source>
        <strain evidence="7">KasaAsao</strain>
    </source>
</reference>
<feature type="non-terminal residue" evidence="7">
    <location>
        <position position="1"/>
    </location>
</feature>
<dbReference type="GO" id="GO:0003950">
    <property type="term" value="F:NAD+ poly-ADP-ribosyltransferase activity"/>
    <property type="evidence" value="ECO:0007669"/>
    <property type="project" value="InterPro"/>
</dbReference>
<dbReference type="GO" id="GO:0005634">
    <property type="term" value="C:nucleus"/>
    <property type="evidence" value="ECO:0007669"/>
    <property type="project" value="UniProtKB-SubCell"/>
</dbReference>
<keyword evidence="5" id="KW-0539">Nucleus</keyword>
<dbReference type="GO" id="GO:0005737">
    <property type="term" value="C:cytoplasm"/>
    <property type="evidence" value="ECO:0007669"/>
    <property type="project" value="TreeGrafter"/>
</dbReference>
<protein>
    <submittedName>
        <fullName evidence="7">Poly [ADP-ribose] polymerase 15</fullName>
    </submittedName>
</protein>
<evidence type="ECO:0000256" key="4">
    <source>
        <dbReference type="ARBA" id="ARBA00023027"/>
    </source>
</evidence>
<evidence type="ECO:0000259" key="6">
    <source>
        <dbReference type="PROSITE" id="PS51059"/>
    </source>
</evidence>
<name>A0AAD8EUE8_BIOPF</name>
<keyword evidence="8" id="KW-1185">Reference proteome</keyword>
<comment type="subcellular location">
    <subcellularLocation>
        <location evidence="1">Nucleus</location>
    </subcellularLocation>
</comment>
<dbReference type="PANTHER" id="PTHR14453">
    <property type="entry name" value="PARP/ZINC FINGER CCCH TYPE DOMAIN CONTAINING PROTEIN"/>
    <property type="match status" value="1"/>
</dbReference>
<proteinExistence type="predicted"/>
<dbReference type="InterPro" id="IPR052056">
    <property type="entry name" value="Mono-ARTD/PARP"/>
</dbReference>
<dbReference type="Gene3D" id="3.90.228.10">
    <property type="match status" value="1"/>
</dbReference>
<evidence type="ECO:0000313" key="7">
    <source>
        <dbReference type="EMBL" id="KAK0040325.1"/>
    </source>
</evidence>
<keyword evidence="2" id="KW-0328">Glycosyltransferase</keyword>
<evidence type="ECO:0000256" key="5">
    <source>
        <dbReference type="ARBA" id="ARBA00023242"/>
    </source>
</evidence>
<keyword evidence="3" id="KW-0808">Transferase</keyword>
<dbReference type="InterPro" id="IPR012317">
    <property type="entry name" value="Poly(ADP-ribose)pol_cat_dom"/>
</dbReference>
<evidence type="ECO:0000256" key="3">
    <source>
        <dbReference type="ARBA" id="ARBA00022679"/>
    </source>
</evidence>
<dbReference type="PROSITE" id="PS51059">
    <property type="entry name" value="PARP_CATALYTIC"/>
    <property type="match status" value="1"/>
</dbReference>